<evidence type="ECO:0000256" key="7">
    <source>
        <dbReference type="ARBA" id="ARBA00023157"/>
    </source>
</evidence>
<keyword evidence="11" id="KW-1133">Transmembrane helix</keyword>
<dbReference type="GO" id="GO:0000175">
    <property type="term" value="F:3'-5'-RNA exonuclease activity"/>
    <property type="evidence" value="ECO:0007669"/>
    <property type="project" value="TreeGrafter"/>
</dbReference>
<evidence type="ECO:0000256" key="3">
    <source>
        <dbReference type="ARBA" id="ARBA00008372"/>
    </source>
</evidence>
<dbReference type="GO" id="GO:0009055">
    <property type="term" value="F:electron transfer activity"/>
    <property type="evidence" value="ECO:0007669"/>
    <property type="project" value="InterPro"/>
</dbReference>
<keyword evidence="5" id="KW-0732">Signal</keyword>
<comment type="subcellular location">
    <subcellularLocation>
        <location evidence="2">Cell membrane</location>
        <topology evidence="2">Lipid-anchor</topology>
        <topology evidence="2">GPI-anchor</topology>
    </subcellularLocation>
</comment>
<keyword evidence="6 11" id="KW-0472">Membrane</keyword>
<dbReference type="Proteomes" id="UP001154282">
    <property type="component" value="Unassembled WGS sequence"/>
</dbReference>
<evidence type="ECO:0000256" key="8">
    <source>
        <dbReference type="ARBA" id="ARBA00023180"/>
    </source>
</evidence>
<accession>A0AAV0GN39</accession>
<dbReference type="InterPro" id="IPR008972">
    <property type="entry name" value="Cupredoxin"/>
</dbReference>
<dbReference type="Gene3D" id="3.30.420.10">
    <property type="entry name" value="Ribonuclease H-like superfamily/Ribonuclease H"/>
    <property type="match status" value="2"/>
</dbReference>
<dbReference type="SUPFAM" id="SSF53098">
    <property type="entry name" value="Ribonuclease H-like"/>
    <property type="match status" value="1"/>
</dbReference>
<keyword evidence="7" id="KW-1015">Disulfide bond</keyword>
<evidence type="ECO:0000256" key="9">
    <source>
        <dbReference type="ARBA" id="ARBA00023288"/>
    </source>
</evidence>
<name>A0AAV0GN39_9ROSI</name>
<dbReference type="GO" id="GO:0003723">
    <property type="term" value="F:RNA binding"/>
    <property type="evidence" value="ECO:0007669"/>
    <property type="project" value="TreeGrafter"/>
</dbReference>
<dbReference type="InterPro" id="IPR051181">
    <property type="entry name" value="CAF1_poly(A)_ribonucleases"/>
</dbReference>
<dbReference type="SUPFAM" id="SSF49503">
    <property type="entry name" value="Cupredoxins"/>
    <property type="match status" value="1"/>
</dbReference>
<keyword evidence="8" id="KW-0325">Glycoprotein</keyword>
<evidence type="ECO:0000256" key="1">
    <source>
        <dbReference type="ARBA" id="ARBA00001968"/>
    </source>
</evidence>
<evidence type="ECO:0000256" key="6">
    <source>
        <dbReference type="ARBA" id="ARBA00023136"/>
    </source>
</evidence>
<dbReference type="InterPro" id="IPR012337">
    <property type="entry name" value="RNaseH-like_sf"/>
</dbReference>
<evidence type="ECO:0000313" key="14">
    <source>
        <dbReference type="Proteomes" id="UP001154282"/>
    </source>
</evidence>
<feature type="transmembrane region" description="Helical" evidence="11">
    <location>
        <begin position="886"/>
        <end position="904"/>
    </location>
</feature>
<evidence type="ECO:0000256" key="11">
    <source>
        <dbReference type="SAM" id="Phobius"/>
    </source>
</evidence>
<comment type="caution">
    <text evidence="13">The sequence shown here is derived from an EMBL/GenBank/DDBJ whole genome shotgun (WGS) entry which is preliminary data.</text>
</comment>
<keyword evidence="9" id="KW-0449">Lipoprotein</keyword>
<reference evidence="13" key="1">
    <citation type="submission" date="2022-08" db="EMBL/GenBank/DDBJ databases">
        <authorList>
            <person name="Gutierrez-Valencia J."/>
        </authorList>
    </citation>
    <scope>NUCLEOTIDE SEQUENCE</scope>
</reference>
<dbReference type="GO" id="GO:0005886">
    <property type="term" value="C:plasma membrane"/>
    <property type="evidence" value="ECO:0007669"/>
    <property type="project" value="UniProtKB-SubCell"/>
</dbReference>
<dbReference type="InterPro" id="IPR036397">
    <property type="entry name" value="RNaseH_sf"/>
</dbReference>
<proteinExistence type="inferred from homology"/>
<dbReference type="Pfam" id="PF02298">
    <property type="entry name" value="Cu_bind_like"/>
    <property type="match status" value="1"/>
</dbReference>
<feature type="domain" description="Phytocyanin" evidence="12">
    <location>
        <begin position="735"/>
        <end position="842"/>
    </location>
</feature>
<dbReference type="PANTHER" id="PTHR15092">
    <property type="entry name" value="POLY A -SPECIFIC RIBONUCLEASE/TARGET OF EGR1, MEMBER 1"/>
    <property type="match status" value="1"/>
</dbReference>
<keyword evidence="4" id="KW-0336">GPI-anchor</keyword>
<dbReference type="PANTHER" id="PTHR15092:SF22">
    <property type="entry name" value="POLY(A)-SPECIFIC RIBONUCLEASE PNLDC1"/>
    <property type="match status" value="1"/>
</dbReference>
<keyword evidence="14" id="KW-1185">Reference proteome</keyword>
<evidence type="ECO:0000313" key="13">
    <source>
        <dbReference type="EMBL" id="CAI0374104.1"/>
    </source>
</evidence>
<dbReference type="PROSITE" id="PS51485">
    <property type="entry name" value="PHYTOCYANIN"/>
    <property type="match status" value="1"/>
</dbReference>
<dbReference type="Pfam" id="PF04857">
    <property type="entry name" value="CAF1"/>
    <property type="match status" value="1"/>
</dbReference>
<evidence type="ECO:0000259" key="12">
    <source>
        <dbReference type="PROSITE" id="PS51485"/>
    </source>
</evidence>
<evidence type="ECO:0000256" key="10">
    <source>
        <dbReference type="ARBA" id="ARBA00035011"/>
    </source>
</evidence>
<evidence type="ECO:0000256" key="4">
    <source>
        <dbReference type="ARBA" id="ARBA00022622"/>
    </source>
</evidence>
<feature type="transmembrane region" description="Helical" evidence="11">
    <location>
        <begin position="710"/>
        <end position="728"/>
    </location>
</feature>
<organism evidence="13 14">
    <name type="scientific">Linum tenue</name>
    <dbReference type="NCBI Taxonomy" id="586396"/>
    <lineage>
        <taxon>Eukaryota</taxon>
        <taxon>Viridiplantae</taxon>
        <taxon>Streptophyta</taxon>
        <taxon>Embryophyta</taxon>
        <taxon>Tracheophyta</taxon>
        <taxon>Spermatophyta</taxon>
        <taxon>Magnoliopsida</taxon>
        <taxon>eudicotyledons</taxon>
        <taxon>Gunneridae</taxon>
        <taxon>Pentapetalae</taxon>
        <taxon>rosids</taxon>
        <taxon>fabids</taxon>
        <taxon>Malpighiales</taxon>
        <taxon>Linaceae</taxon>
        <taxon>Linum</taxon>
    </lineage>
</organism>
<comment type="similarity">
    <text evidence="10">Belongs to the early nodulin-like (ENODL) family.</text>
</comment>
<dbReference type="AlphaFoldDB" id="A0AAV0GN39"/>
<comment type="similarity">
    <text evidence="3">Belongs to the CAF1 family.</text>
</comment>
<comment type="cofactor">
    <cofactor evidence="1">
        <name>a divalent metal cation</name>
        <dbReference type="ChEBI" id="CHEBI:60240"/>
    </cofactor>
</comment>
<protein>
    <recommendedName>
        <fullName evidence="12">Phytocyanin domain-containing protein</fullName>
    </recommendedName>
</protein>
<keyword evidence="11" id="KW-0812">Transmembrane</keyword>
<evidence type="ECO:0000256" key="2">
    <source>
        <dbReference type="ARBA" id="ARBA00004609"/>
    </source>
</evidence>
<dbReference type="InterPro" id="IPR003245">
    <property type="entry name" value="Phytocyanin_dom"/>
</dbReference>
<dbReference type="Gene3D" id="2.60.40.420">
    <property type="entry name" value="Cupredoxins - blue copper proteins"/>
    <property type="match status" value="1"/>
</dbReference>
<dbReference type="FunFam" id="2.60.40.420:FF:000010">
    <property type="entry name" value="Early nodulin-like protein 1"/>
    <property type="match status" value="1"/>
</dbReference>
<evidence type="ECO:0000256" key="5">
    <source>
        <dbReference type="ARBA" id="ARBA00022729"/>
    </source>
</evidence>
<gene>
    <name evidence="13" type="ORF">LITE_LOCUS56</name>
</gene>
<dbReference type="GO" id="GO:0098552">
    <property type="term" value="C:side of membrane"/>
    <property type="evidence" value="ECO:0007669"/>
    <property type="project" value="UniProtKB-KW"/>
</dbReference>
<dbReference type="InterPro" id="IPR006941">
    <property type="entry name" value="RNase_CAF1"/>
</dbReference>
<dbReference type="EMBL" id="CAMGYJ010000002">
    <property type="protein sequence ID" value="CAI0374104.1"/>
    <property type="molecule type" value="Genomic_DNA"/>
</dbReference>
<sequence>MSKKQWLPRLSSALSRAYCSSSASSSSSSTSFPLKHVTKSNFESALAELRTHVRAADFVAIDLEMTGVISAPWRESFEFDRFDVRYLKVKDSVEKFAVVQFGVCPFRWDSQRQSFIAHPHNFFVFPREELLSGGPSHEFLCQTSSLEFLSKYQFDFNTCIREGISYLSRGQEDEALRRLTLHDKRLSELSNNSEDGEGTPLPNFTDVLFINRMKDKLSKWRSGLLQTTKNDTSQCHDTSTDSKQQFQTVFFKMRPAVSLSGFTSHQLNLTRMVTKQHFNDLVYIRVCGENSWSEQLVVYTDAESDKALLLTEVKNEYHRDAEKKIKAAIGFRHVIDLLSSEKKFIVGHNCFLDIAHVYSKFLGPLPSTAEEFVSSLNKHFPCIVDTKILLNSSHLLQKRMKKASTSLSSAYLLLCRQITLGVDNGSNSGSCPSVKVEVEMDDTRSTDWNSGAKHEAGYDAFMTGCIFAQACQHLGIDFNQHSPSPLNLALNENLEKHINRLYLSWINSNIIDLVTGKQIDPVGSNSRPSKRFSKIVFENVVLIWRFPSKLKAREIKECICKVFGPTSVASVFRVDESAVLVHFSKPEFVSDFLLLKETLEGSNDVISAVHPLSVILDGGKTCAADYETYKDICRSPVSRALLADSADDVVGLGWRRKKTMDLVGEGHRGDEGRTSVDEEEEYESSAKQILHFQPKQERSSTKMAASVIRFYRLFAVLISIFFLFSTLSTTPVSSLQFQVGGSRGWAEPPADGDNYYDQWATNNRFHVGDWLNFVYRGNESDSVLLVNSTAYSNCIVSDPILQLNGGGGNATFQFDRPGLFYFISGKAGSCIAGQKLVVRVMAEKEKDEGAHHDHDYGPSPAPGVNNNSDLVWDWPPAVNSTVKMTIASYFITALAGVLVILYLLM</sequence>